<name>A0A7W7YGL1_9BACT</name>
<evidence type="ECO:0000256" key="2">
    <source>
        <dbReference type="ARBA" id="ARBA00022475"/>
    </source>
</evidence>
<dbReference type="PANTHER" id="PTHR30625:SF3">
    <property type="entry name" value="TOL-PAL SYSTEM PROTEIN TOLQ"/>
    <property type="match status" value="1"/>
</dbReference>
<reference evidence="11 12" key="1">
    <citation type="submission" date="2020-08" db="EMBL/GenBank/DDBJ databases">
        <title>Genomic Encyclopedia of Type Strains, Phase IV (KMG-IV): sequencing the most valuable type-strain genomes for metagenomic binning, comparative biology and taxonomic classification.</title>
        <authorList>
            <person name="Goeker M."/>
        </authorList>
    </citation>
    <scope>NUCLEOTIDE SEQUENCE [LARGE SCALE GENOMIC DNA]</scope>
    <source>
        <strain evidence="11 12">DSM 12251</strain>
    </source>
</reference>
<feature type="transmembrane region" description="Helical" evidence="7">
    <location>
        <begin position="383"/>
        <end position="402"/>
    </location>
</feature>
<dbReference type="Proteomes" id="UP000534294">
    <property type="component" value="Unassembled WGS sequence"/>
</dbReference>
<evidence type="ECO:0000256" key="1">
    <source>
        <dbReference type="ARBA" id="ARBA00004651"/>
    </source>
</evidence>
<feature type="transmembrane region" description="Helical" evidence="7">
    <location>
        <begin position="512"/>
        <end position="540"/>
    </location>
</feature>
<evidence type="ECO:0000256" key="7">
    <source>
        <dbReference type="SAM" id="Phobius"/>
    </source>
</evidence>
<dbReference type="AlphaFoldDB" id="A0A7W7YGL1"/>
<gene>
    <name evidence="11" type="ORF">HNQ64_000065</name>
</gene>
<evidence type="ECO:0000259" key="9">
    <source>
        <dbReference type="Pfam" id="PF01618"/>
    </source>
</evidence>
<dbReference type="EMBL" id="JACHIF010000001">
    <property type="protein sequence ID" value="MBB5035831.1"/>
    <property type="molecule type" value="Genomic_DNA"/>
</dbReference>
<feature type="domain" description="DUF2341" evidence="10">
    <location>
        <begin position="71"/>
        <end position="157"/>
    </location>
</feature>
<evidence type="ECO:0000259" key="10">
    <source>
        <dbReference type="Pfam" id="PF10102"/>
    </source>
</evidence>
<dbReference type="RefSeq" id="WP_184204294.1">
    <property type="nucleotide sequence ID" value="NZ_JACHIF010000001.1"/>
</dbReference>
<comment type="subcellular location">
    <subcellularLocation>
        <location evidence="1">Cell membrane</location>
        <topology evidence="1">Multi-pass membrane protein</topology>
    </subcellularLocation>
    <subcellularLocation>
        <location evidence="6">Membrane</location>
        <topology evidence="6">Multi-pass membrane protein</topology>
    </subcellularLocation>
</comment>
<sequence>MRRVLTFILAFVILAPFANAASWWKPEWTLRKKITVNTASTGSAITAPVGAAAVLVRLHEGNFQFLSAKEDGSDIRFLAEDDKTPLVHHIERYDSLLNEAYVWVKVPEVKPGAETHFWLYYGNQGDDPSAADVKGTYDAETTLVYHFAESTGSPVDSSPAGQKAEGSAVPLGGALIGGGLRLTGESVITVAAAPSLEWSAGSSITWSAWIKPLALQPDAVLFSRRDGAAAFIIGENNGVPYVELSSAAGTQRSAAAEPLTPNVWRHLAVVSSGSTTTLYLDGKSYATLAVGVPALKGTALLGKDSTGSPNGFTGELDELQISKVARPAAQLQFASTNQGTGAEASKLLVTGEDEVSGGGAGHSEMLEHVMLFGDIAKNMMFDGWIAIGVCVLMIIAGWGVAIRKFTYLNSIQKGSEAFIKLWNQISSDLTVLDHDDPESVKNLGGNVDKKTLTHLKRSPIYHLYHIGSDEIHHRLGAGKDKSKGLSARSIQAIRAALESGLVRENQRMNKGLIFLTISIAGGPYVGLLGTVVGVMITFAIIAKSGEVDVNSIAPGIASALLATVAGLVVAIPALFIYSYLSSRIKDLIVSMQVFNDEFVAKMAEFYPTPGDTGGSGSASGH</sequence>
<dbReference type="InterPro" id="IPR018765">
    <property type="entry name" value="DUF2341"/>
</dbReference>
<evidence type="ECO:0000256" key="6">
    <source>
        <dbReference type="RuleBase" id="RU004057"/>
    </source>
</evidence>
<feature type="signal peptide" evidence="8">
    <location>
        <begin position="1"/>
        <end position="20"/>
    </location>
</feature>
<dbReference type="Pfam" id="PF13385">
    <property type="entry name" value="Laminin_G_3"/>
    <property type="match status" value="1"/>
</dbReference>
<evidence type="ECO:0000256" key="8">
    <source>
        <dbReference type="SAM" id="SignalP"/>
    </source>
</evidence>
<dbReference type="PANTHER" id="PTHR30625">
    <property type="entry name" value="PROTEIN TOLQ"/>
    <property type="match status" value="1"/>
</dbReference>
<dbReference type="Gene3D" id="2.60.120.200">
    <property type="match status" value="1"/>
</dbReference>
<evidence type="ECO:0000256" key="5">
    <source>
        <dbReference type="ARBA" id="ARBA00023136"/>
    </source>
</evidence>
<organism evidence="11 12">
    <name type="scientific">Prosthecobacter dejongeii</name>
    <dbReference type="NCBI Taxonomy" id="48465"/>
    <lineage>
        <taxon>Bacteria</taxon>
        <taxon>Pseudomonadati</taxon>
        <taxon>Verrucomicrobiota</taxon>
        <taxon>Verrucomicrobiia</taxon>
        <taxon>Verrucomicrobiales</taxon>
        <taxon>Verrucomicrobiaceae</taxon>
        <taxon>Prosthecobacter</taxon>
    </lineage>
</organism>
<dbReference type="GO" id="GO:0005886">
    <property type="term" value="C:plasma membrane"/>
    <property type="evidence" value="ECO:0007669"/>
    <property type="project" value="UniProtKB-SubCell"/>
</dbReference>
<accession>A0A7W7YGL1</accession>
<keyword evidence="4 7" id="KW-1133">Transmembrane helix</keyword>
<evidence type="ECO:0000256" key="4">
    <source>
        <dbReference type="ARBA" id="ARBA00022989"/>
    </source>
</evidence>
<keyword evidence="5 7" id="KW-0472">Membrane</keyword>
<evidence type="ECO:0000256" key="3">
    <source>
        <dbReference type="ARBA" id="ARBA00022692"/>
    </source>
</evidence>
<keyword evidence="8" id="KW-0732">Signal</keyword>
<keyword evidence="6" id="KW-0653">Protein transport</keyword>
<comment type="caution">
    <text evidence="11">The sequence shown here is derived from an EMBL/GenBank/DDBJ whole genome shotgun (WGS) entry which is preliminary data.</text>
</comment>
<feature type="transmembrane region" description="Helical" evidence="7">
    <location>
        <begin position="552"/>
        <end position="577"/>
    </location>
</feature>
<comment type="similarity">
    <text evidence="6">Belongs to the exbB/tolQ family.</text>
</comment>
<protein>
    <submittedName>
        <fullName evidence="11">Biopolymer transport protein ExbB</fullName>
    </submittedName>
</protein>
<dbReference type="SUPFAM" id="SSF49899">
    <property type="entry name" value="Concanavalin A-like lectins/glucanases"/>
    <property type="match status" value="1"/>
</dbReference>
<dbReference type="InterPro" id="IPR002898">
    <property type="entry name" value="MotA_ExbB_proton_chnl"/>
</dbReference>
<keyword evidence="2" id="KW-1003">Cell membrane</keyword>
<evidence type="ECO:0000313" key="11">
    <source>
        <dbReference type="EMBL" id="MBB5035831.1"/>
    </source>
</evidence>
<keyword evidence="12" id="KW-1185">Reference proteome</keyword>
<dbReference type="GO" id="GO:0017038">
    <property type="term" value="P:protein import"/>
    <property type="evidence" value="ECO:0007669"/>
    <property type="project" value="TreeGrafter"/>
</dbReference>
<proteinExistence type="inferred from homology"/>
<feature type="chain" id="PRO_5030804299" evidence="8">
    <location>
        <begin position="21"/>
        <end position="621"/>
    </location>
</feature>
<evidence type="ECO:0000313" key="12">
    <source>
        <dbReference type="Proteomes" id="UP000534294"/>
    </source>
</evidence>
<dbReference type="InterPro" id="IPR013320">
    <property type="entry name" value="ConA-like_dom_sf"/>
</dbReference>
<dbReference type="Pfam" id="PF01618">
    <property type="entry name" value="MotA_ExbB"/>
    <property type="match status" value="1"/>
</dbReference>
<keyword evidence="3 7" id="KW-0812">Transmembrane</keyword>
<dbReference type="Pfam" id="PF10102">
    <property type="entry name" value="DUF2341"/>
    <property type="match status" value="1"/>
</dbReference>
<dbReference type="InterPro" id="IPR050790">
    <property type="entry name" value="ExbB/TolQ_transport"/>
</dbReference>
<keyword evidence="6" id="KW-0813">Transport</keyword>
<feature type="domain" description="MotA/TolQ/ExbB proton channel" evidence="9">
    <location>
        <begin position="488"/>
        <end position="592"/>
    </location>
</feature>